<evidence type="ECO:0000256" key="2">
    <source>
        <dbReference type="SAM" id="MobiDB-lite"/>
    </source>
</evidence>
<evidence type="ECO:0000259" key="3">
    <source>
        <dbReference type="PROSITE" id="PS50181"/>
    </source>
</evidence>
<dbReference type="InterPro" id="IPR001680">
    <property type="entry name" value="WD40_rpt"/>
</dbReference>
<proteinExistence type="predicted"/>
<dbReference type="InterPro" id="IPR015943">
    <property type="entry name" value="WD40/YVTN_repeat-like_dom_sf"/>
</dbReference>
<keyword evidence="1" id="KW-0853">WD repeat</keyword>
<protein>
    <recommendedName>
        <fullName evidence="3">F-box domain-containing protein</fullName>
    </recommendedName>
</protein>
<evidence type="ECO:0000313" key="5">
    <source>
        <dbReference type="Proteomes" id="UP000294933"/>
    </source>
</evidence>
<feature type="repeat" description="WD" evidence="1">
    <location>
        <begin position="437"/>
        <end position="476"/>
    </location>
</feature>
<dbReference type="OrthoDB" id="3219396at2759"/>
<dbReference type="EMBL" id="ML170192">
    <property type="protein sequence ID" value="TDL19923.1"/>
    <property type="molecule type" value="Genomic_DNA"/>
</dbReference>
<evidence type="ECO:0000313" key="4">
    <source>
        <dbReference type="EMBL" id="TDL19923.1"/>
    </source>
</evidence>
<accession>A0A4Y7PWZ3</accession>
<feature type="compositionally biased region" description="Low complexity" evidence="2">
    <location>
        <begin position="1"/>
        <end position="12"/>
    </location>
</feature>
<dbReference type="Pfam" id="PF25499">
    <property type="entry name" value="Beta-prop_pof12"/>
    <property type="match status" value="1"/>
</dbReference>
<dbReference type="PROSITE" id="PS50082">
    <property type="entry name" value="WD_REPEATS_2"/>
    <property type="match status" value="1"/>
</dbReference>
<dbReference type="AlphaFoldDB" id="A0A4Y7PWZ3"/>
<dbReference type="Proteomes" id="UP000294933">
    <property type="component" value="Unassembled WGS sequence"/>
</dbReference>
<dbReference type="STRING" id="50990.A0A4Y7PWZ3"/>
<dbReference type="Gene3D" id="2.130.10.10">
    <property type="entry name" value="YVTN repeat-like/Quinoprotein amine dehydrogenase"/>
    <property type="match status" value="1"/>
</dbReference>
<evidence type="ECO:0000256" key="1">
    <source>
        <dbReference type="PROSITE-ProRule" id="PRU00221"/>
    </source>
</evidence>
<dbReference type="VEuPathDB" id="FungiDB:BD410DRAFT_773366"/>
<name>A0A4Y7PWZ3_9AGAM</name>
<dbReference type="Pfam" id="PF12937">
    <property type="entry name" value="F-box-like"/>
    <property type="match status" value="1"/>
</dbReference>
<keyword evidence="5" id="KW-1185">Reference proteome</keyword>
<dbReference type="Gene3D" id="1.20.1280.50">
    <property type="match status" value="1"/>
</dbReference>
<organism evidence="4 5">
    <name type="scientific">Rickenella mellea</name>
    <dbReference type="NCBI Taxonomy" id="50990"/>
    <lineage>
        <taxon>Eukaryota</taxon>
        <taxon>Fungi</taxon>
        <taxon>Dikarya</taxon>
        <taxon>Basidiomycota</taxon>
        <taxon>Agaricomycotina</taxon>
        <taxon>Agaricomycetes</taxon>
        <taxon>Hymenochaetales</taxon>
        <taxon>Rickenellaceae</taxon>
        <taxon>Rickenella</taxon>
    </lineage>
</organism>
<dbReference type="PROSITE" id="PS50181">
    <property type="entry name" value="FBOX"/>
    <property type="match status" value="1"/>
</dbReference>
<dbReference type="SUPFAM" id="SSF50978">
    <property type="entry name" value="WD40 repeat-like"/>
    <property type="match status" value="1"/>
</dbReference>
<gene>
    <name evidence="4" type="ORF">BD410DRAFT_773366</name>
</gene>
<dbReference type="SUPFAM" id="SSF81383">
    <property type="entry name" value="F-box domain"/>
    <property type="match status" value="1"/>
</dbReference>
<dbReference type="InterPro" id="IPR001810">
    <property type="entry name" value="F-box_dom"/>
</dbReference>
<reference evidence="4 5" key="1">
    <citation type="submission" date="2018-06" db="EMBL/GenBank/DDBJ databases">
        <title>A transcriptomic atlas of mushroom development highlights an independent origin of complex multicellularity.</title>
        <authorList>
            <consortium name="DOE Joint Genome Institute"/>
            <person name="Krizsan K."/>
            <person name="Almasi E."/>
            <person name="Merenyi Z."/>
            <person name="Sahu N."/>
            <person name="Viragh M."/>
            <person name="Koszo T."/>
            <person name="Mondo S."/>
            <person name="Kiss B."/>
            <person name="Balint B."/>
            <person name="Kues U."/>
            <person name="Barry K."/>
            <person name="Hegedus J.C."/>
            <person name="Henrissat B."/>
            <person name="Johnson J."/>
            <person name="Lipzen A."/>
            <person name="Ohm R."/>
            <person name="Nagy I."/>
            <person name="Pangilinan J."/>
            <person name="Yan J."/>
            <person name="Xiong Y."/>
            <person name="Grigoriev I.V."/>
            <person name="Hibbett D.S."/>
            <person name="Nagy L.G."/>
        </authorList>
    </citation>
    <scope>NUCLEOTIDE SEQUENCE [LARGE SCALE GENOMIC DNA]</scope>
    <source>
        <strain evidence="4 5">SZMC22713</strain>
    </source>
</reference>
<dbReference type="InterPro" id="IPR036322">
    <property type="entry name" value="WD40_repeat_dom_sf"/>
</dbReference>
<dbReference type="SMART" id="SM00256">
    <property type="entry name" value="FBOX"/>
    <property type="match status" value="1"/>
</dbReference>
<dbReference type="InterPro" id="IPR036047">
    <property type="entry name" value="F-box-like_dom_sf"/>
</dbReference>
<feature type="domain" description="F-box" evidence="3">
    <location>
        <begin position="32"/>
        <end position="78"/>
    </location>
</feature>
<feature type="region of interest" description="Disordered" evidence="2">
    <location>
        <begin position="1"/>
        <end position="20"/>
    </location>
</feature>
<sequence>MSKRSPSPSPQRSVKRRHTSEFDNGQHWINSANFDESLSDELILVIFSYLTWVDLCVIQSTNRNWGRLATDNQLWKDLYLGQYGRGRLRGSRGFLGRRDGKEVKPLPGPSRHFRPPSVDFRNWKWMFRISLNWQRGRCCIENLTSDGAGPLSQSGVVAKIPIVLAGSLTITTSSNLSTSPSIFLYRPSTAPHTIQESYVTKYPTRLTTLTLDQSRPTDKEHEVRLAAFYETGEFAVFLIDHQAPSTSRRLYTYVPTSKTPRTSPITQAVYHHPLLITLSKTFHLSIYNVSEDRVVHSQTLTSFTSFPPTSLVLSATSITSFKLVLAYAVPVYPAHWSVAVTELTISSASPSTPFAVKSTRSTRASDFPSGWVDEASVQSVREQWSRKVGRVADTQTDGKWVVLAPAEGANTLQLYRLHLPNTSNANASPRLTFVRALHGHTGLVSSLALADGRCVSFGADGSLWVWDLEKGWSTEVQKAYKPADPSVLGTVVFDERRIISADSRGMEVRRFDI</sequence>